<protein>
    <submittedName>
        <fullName evidence="2">Uncharacterized protein</fullName>
    </submittedName>
</protein>
<evidence type="ECO:0000256" key="1">
    <source>
        <dbReference type="SAM" id="Phobius"/>
    </source>
</evidence>
<keyword evidence="1" id="KW-0812">Transmembrane</keyword>
<comment type="caution">
    <text evidence="2">The sequence shown here is derived from an EMBL/GenBank/DDBJ whole genome shotgun (WGS) entry which is preliminary data.</text>
</comment>
<name>A0ABP1RGE9_9HEXA</name>
<dbReference type="EMBL" id="CAXLJM020000072">
    <property type="protein sequence ID" value="CAL8127487.1"/>
    <property type="molecule type" value="Genomic_DNA"/>
</dbReference>
<gene>
    <name evidence="2" type="ORF">ODALV1_LOCUS21862</name>
</gene>
<accession>A0ABP1RGE9</accession>
<dbReference type="Proteomes" id="UP001642540">
    <property type="component" value="Unassembled WGS sequence"/>
</dbReference>
<sequence length="339" mass="39360">MKIEPEPLFPKDFEEGVENDNYYKLSHPESVKGVFRRIHHELDNKSAQYMMANSTHRVLKSLSKQIYGFYLLPYDFSYVLLDLNISVDSQLTALATHNNKIFVEQICFAVPEEPGTIQIFNSECGNEFVVADKFIYVYDFPHHFSAKYDDAGVDVFAAILFGNKKIFSNNKPSMFHILYGWSAAHDLSTFMVDDIVGKLEQTGILSRWKKIATILRLLNSWTRIMEWEGFKSMLYFNTVQIAYDLSENLSLAEHIHQIVSGEGVLPTTNRTLATVWVTLLIGLFLSLVRFIWETVFYKCNSIPSFFEIVFCIRVISNHNRKPDEFLRFRAHLKLKMIFD</sequence>
<feature type="transmembrane region" description="Helical" evidence="1">
    <location>
        <begin position="273"/>
        <end position="292"/>
    </location>
</feature>
<evidence type="ECO:0000313" key="2">
    <source>
        <dbReference type="EMBL" id="CAL8127487.1"/>
    </source>
</evidence>
<proteinExistence type="predicted"/>
<evidence type="ECO:0000313" key="3">
    <source>
        <dbReference type="Proteomes" id="UP001642540"/>
    </source>
</evidence>
<keyword evidence="3" id="KW-1185">Reference proteome</keyword>
<reference evidence="2 3" key="1">
    <citation type="submission" date="2024-08" db="EMBL/GenBank/DDBJ databases">
        <authorList>
            <person name="Cucini C."/>
            <person name="Frati F."/>
        </authorList>
    </citation>
    <scope>NUCLEOTIDE SEQUENCE [LARGE SCALE GENOMIC DNA]</scope>
</reference>
<keyword evidence="1" id="KW-0472">Membrane</keyword>
<keyword evidence="1" id="KW-1133">Transmembrane helix</keyword>
<organism evidence="2 3">
    <name type="scientific">Orchesella dallaii</name>
    <dbReference type="NCBI Taxonomy" id="48710"/>
    <lineage>
        <taxon>Eukaryota</taxon>
        <taxon>Metazoa</taxon>
        <taxon>Ecdysozoa</taxon>
        <taxon>Arthropoda</taxon>
        <taxon>Hexapoda</taxon>
        <taxon>Collembola</taxon>
        <taxon>Entomobryomorpha</taxon>
        <taxon>Entomobryoidea</taxon>
        <taxon>Orchesellidae</taxon>
        <taxon>Orchesellinae</taxon>
        <taxon>Orchesella</taxon>
    </lineage>
</organism>